<dbReference type="InterPro" id="IPR037069">
    <property type="entry name" value="AcylCoA_DH/ox_N_sf"/>
</dbReference>
<dbReference type="Gene3D" id="1.20.140.10">
    <property type="entry name" value="Butyryl-CoA Dehydrogenase, subunit A, domain 3"/>
    <property type="match status" value="1"/>
</dbReference>
<dbReference type="OrthoDB" id="9807883at2"/>
<dbReference type="PANTHER" id="PTHR42803">
    <property type="entry name" value="ACYL-COA DEHYDROGENASE"/>
    <property type="match status" value="1"/>
</dbReference>
<evidence type="ECO:0000256" key="5">
    <source>
        <dbReference type="ARBA" id="ARBA00023002"/>
    </source>
</evidence>
<dbReference type="RefSeq" id="WP_151646813.1">
    <property type="nucleotide sequence ID" value="NZ_CP044543.1"/>
</dbReference>
<dbReference type="InterPro" id="IPR013786">
    <property type="entry name" value="AcylCoA_DH/ox_N"/>
</dbReference>
<evidence type="ECO:0000256" key="1">
    <source>
        <dbReference type="ARBA" id="ARBA00001974"/>
    </source>
</evidence>
<dbReference type="Proteomes" id="UP000325641">
    <property type="component" value="Chromosome"/>
</dbReference>
<dbReference type="InterPro" id="IPR052166">
    <property type="entry name" value="Diverse_Acyl-CoA_DH"/>
</dbReference>
<evidence type="ECO:0000256" key="2">
    <source>
        <dbReference type="ARBA" id="ARBA00009347"/>
    </source>
</evidence>
<evidence type="ECO:0000256" key="7">
    <source>
        <dbReference type="ARBA" id="ARBA00058683"/>
    </source>
</evidence>
<keyword evidence="3 10" id="KW-0285">Flavoprotein</keyword>
<dbReference type="GO" id="GO:0016627">
    <property type="term" value="F:oxidoreductase activity, acting on the CH-CH group of donors"/>
    <property type="evidence" value="ECO:0007669"/>
    <property type="project" value="InterPro"/>
</dbReference>
<comment type="function">
    <text evidence="7">Involved in the assimilation of dimethylsulphoniopropionate (DMSP), an important compound in the fixation of carbon in marine phytoplankton, by mediating the conversion of 3-(methylthio)propanoyl-CoA (MMPA-CoA) to 3-(methylthio)acryloyl-CoA (MTA-CoA).</text>
</comment>
<comment type="similarity">
    <text evidence="2 10">Belongs to the acyl-CoA dehydrogenase family.</text>
</comment>
<proteinExistence type="inferred from homology"/>
<evidence type="ECO:0000259" key="12">
    <source>
        <dbReference type="Pfam" id="PF02770"/>
    </source>
</evidence>
<dbReference type="KEGG" id="bbet:F8237_18795"/>
<evidence type="ECO:0000256" key="4">
    <source>
        <dbReference type="ARBA" id="ARBA00022827"/>
    </source>
</evidence>
<dbReference type="InterPro" id="IPR006091">
    <property type="entry name" value="Acyl-CoA_Oxase/DH_mid-dom"/>
</dbReference>
<feature type="domain" description="Acyl-CoA dehydrogenase/oxidase C-terminal" evidence="11">
    <location>
        <begin position="282"/>
        <end position="451"/>
    </location>
</feature>
<dbReference type="Pfam" id="PF12806">
    <property type="entry name" value="Acyl-CoA_dh_C"/>
    <property type="match status" value="1"/>
</dbReference>
<gene>
    <name evidence="15" type="ORF">F8237_18795</name>
</gene>
<dbReference type="Gene3D" id="2.40.110.10">
    <property type="entry name" value="Butyryl-CoA Dehydrogenase, subunit A, domain 2"/>
    <property type="match status" value="1"/>
</dbReference>
<evidence type="ECO:0000256" key="9">
    <source>
        <dbReference type="ARBA" id="ARBA00069043"/>
    </source>
</evidence>
<dbReference type="InterPro" id="IPR025878">
    <property type="entry name" value="Acyl-CoA_dh-like_C_dom"/>
</dbReference>
<reference evidence="16" key="1">
    <citation type="submission" date="2019-10" db="EMBL/GenBank/DDBJ databases">
        <title>Complete Genome Sequence of Bradyrhizobium betae type strain PL7HG1T.</title>
        <authorList>
            <person name="Bromfield E.S.P."/>
            <person name="Cloutier S."/>
        </authorList>
    </citation>
    <scope>NUCLEOTIDE SEQUENCE [LARGE SCALE GENOMIC DNA]</scope>
    <source>
        <strain evidence="16">PL7HG1</strain>
    </source>
</reference>
<evidence type="ECO:0000259" key="11">
    <source>
        <dbReference type="Pfam" id="PF00441"/>
    </source>
</evidence>
<keyword evidence="5 10" id="KW-0560">Oxidoreductase</keyword>
<dbReference type="SUPFAM" id="SSF56645">
    <property type="entry name" value="Acyl-CoA dehydrogenase NM domain-like"/>
    <property type="match status" value="1"/>
</dbReference>
<evidence type="ECO:0000256" key="10">
    <source>
        <dbReference type="RuleBase" id="RU362125"/>
    </source>
</evidence>
<sequence>MPIYKAPVEDVNFLLNDVFQIDRYDNLAGFSDASSDVREAILGEAAKLSEEVLQPLNRVGDLEGCKRADDGSVTTPNGFKDAFRQVAEGGWLGLSAPTEYGGQGLPVTLSQAVNEFQCSANMAFSMYGGLTMGATAALIVHGSPEQKQTYVPKMVAGEWTGTMNLTEPQCGTDLGMLRTKAVRQADGSFKISGTKIFISAGEHDLAPNIIHLVLARIEGAPAGIKGVSLFVVPKFLVNADGSVGARNGVVCGSIEHKMGIHGNSTCVMNYDNATGWLIGEENKGMQGMFVMMNEARLGVAVQGLAQSEVAYQNAVAYARERIQGRSLTGAKAPDKAADPIIVHPDVRRTLLSIRAFNEAARAFVMWTALKSDVAHRSEDAKDRQAADDHMGLMTPVLKGFLTEYGFANAVQAQQMYGGHGYIAEQGMEQFVRDARIAMIYEGANGIQALDLVGRKLPRDGGRAVMAFFGEVMAFAKENGGDEALKPFIAPLSASLGHLQQATTWLMQNAMMKPDNAGAAATDYLHLFGFVALGYMWAKMAKVTQAKIAESGATPYLSTKLVTGRFFMERMLPETAANLARIQAGSATIMELPAEAF</sequence>
<dbReference type="Pfam" id="PF00441">
    <property type="entry name" value="Acyl-CoA_dh_1"/>
    <property type="match status" value="1"/>
</dbReference>
<evidence type="ECO:0000256" key="8">
    <source>
        <dbReference type="ARBA" id="ARBA00066694"/>
    </source>
</evidence>
<protein>
    <recommendedName>
        <fullName evidence="9">3-methylmercaptopropionyl-CoA dehydrogenase</fullName>
        <ecNumber evidence="8">1.3.99.41</ecNumber>
    </recommendedName>
</protein>
<feature type="domain" description="Acetyl-CoA dehydrogenase-like C-terminal" evidence="14">
    <location>
        <begin position="467"/>
        <end position="592"/>
    </location>
</feature>
<feature type="domain" description="Acyl-CoA dehydrogenase/oxidase N-terminal" evidence="13">
    <location>
        <begin position="80"/>
        <end position="158"/>
    </location>
</feature>
<evidence type="ECO:0000313" key="15">
    <source>
        <dbReference type="EMBL" id="QFI74265.1"/>
    </source>
</evidence>
<evidence type="ECO:0000259" key="13">
    <source>
        <dbReference type="Pfam" id="PF02771"/>
    </source>
</evidence>
<dbReference type="PANTHER" id="PTHR42803:SF1">
    <property type="entry name" value="BROAD-SPECIFICITY LINEAR ACYL-COA DEHYDROGENASE FADE5"/>
    <property type="match status" value="1"/>
</dbReference>
<dbReference type="InterPro" id="IPR009075">
    <property type="entry name" value="AcylCo_DH/oxidase_C"/>
</dbReference>
<evidence type="ECO:0000256" key="3">
    <source>
        <dbReference type="ARBA" id="ARBA00022630"/>
    </source>
</evidence>
<dbReference type="FunFam" id="2.40.110.10:FF:000031">
    <property type="entry name" value="Acyl-CoA dehydrogenase, putative"/>
    <property type="match status" value="1"/>
</dbReference>
<comment type="catalytic activity">
    <reaction evidence="6">
        <text>3-(methylsulfanyl)propanoyl-CoA + oxidized [electron-transfer flavoprotein] + H(+) = 3-(methylsulfanyl)acryloyl-CoA + reduced [electron-transfer flavoprotein]</text>
        <dbReference type="Rhea" id="RHEA:52612"/>
        <dbReference type="Rhea" id="RHEA-COMP:10685"/>
        <dbReference type="Rhea" id="RHEA-COMP:10686"/>
        <dbReference type="ChEBI" id="CHEBI:15378"/>
        <dbReference type="ChEBI" id="CHEBI:57692"/>
        <dbReference type="ChEBI" id="CHEBI:58307"/>
        <dbReference type="ChEBI" id="CHEBI:82815"/>
        <dbReference type="ChEBI" id="CHEBI:84994"/>
        <dbReference type="EC" id="1.3.99.41"/>
    </reaction>
    <physiologicalReaction direction="left-to-right" evidence="6">
        <dbReference type="Rhea" id="RHEA:52613"/>
    </physiologicalReaction>
</comment>
<dbReference type="SUPFAM" id="SSF47203">
    <property type="entry name" value="Acyl-CoA dehydrogenase C-terminal domain-like"/>
    <property type="match status" value="1"/>
</dbReference>
<organism evidence="15 16">
    <name type="scientific">Bradyrhizobium betae</name>
    <dbReference type="NCBI Taxonomy" id="244734"/>
    <lineage>
        <taxon>Bacteria</taxon>
        <taxon>Pseudomonadati</taxon>
        <taxon>Pseudomonadota</taxon>
        <taxon>Alphaproteobacteria</taxon>
        <taxon>Hyphomicrobiales</taxon>
        <taxon>Nitrobacteraceae</taxon>
        <taxon>Bradyrhizobium</taxon>
    </lineage>
</organism>
<dbReference type="AlphaFoldDB" id="A0A5P6P7M7"/>
<dbReference type="InterPro" id="IPR009100">
    <property type="entry name" value="AcylCoA_DH/oxidase_NM_dom_sf"/>
</dbReference>
<dbReference type="EMBL" id="CP044543">
    <property type="protein sequence ID" value="QFI74265.1"/>
    <property type="molecule type" value="Genomic_DNA"/>
</dbReference>
<dbReference type="Gene3D" id="1.10.540.10">
    <property type="entry name" value="Acyl-CoA dehydrogenase/oxidase, N-terminal domain"/>
    <property type="match status" value="1"/>
</dbReference>
<dbReference type="Pfam" id="PF02770">
    <property type="entry name" value="Acyl-CoA_dh_M"/>
    <property type="match status" value="1"/>
</dbReference>
<dbReference type="InterPro" id="IPR046373">
    <property type="entry name" value="Acyl-CoA_Oxase/DH_mid-dom_sf"/>
</dbReference>
<name>A0A5P6P7M7_9BRAD</name>
<evidence type="ECO:0000313" key="16">
    <source>
        <dbReference type="Proteomes" id="UP000325641"/>
    </source>
</evidence>
<accession>A0A5P6P7M7</accession>
<feature type="domain" description="Acyl-CoA oxidase/dehydrogenase middle" evidence="12">
    <location>
        <begin position="163"/>
        <end position="272"/>
    </location>
</feature>
<dbReference type="InterPro" id="IPR036250">
    <property type="entry name" value="AcylCo_DH-like_C"/>
</dbReference>
<evidence type="ECO:0000256" key="6">
    <source>
        <dbReference type="ARBA" id="ARBA00051388"/>
    </source>
</evidence>
<dbReference type="Pfam" id="PF02771">
    <property type="entry name" value="Acyl-CoA_dh_N"/>
    <property type="match status" value="1"/>
</dbReference>
<comment type="cofactor">
    <cofactor evidence="1 10">
        <name>FAD</name>
        <dbReference type="ChEBI" id="CHEBI:57692"/>
    </cofactor>
</comment>
<dbReference type="GO" id="GO:0050660">
    <property type="term" value="F:flavin adenine dinucleotide binding"/>
    <property type="evidence" value="ECO:0007669"/>
    <property type="project" value="InterPro"/>
</dbReference>
<dbReference type="EC" id="1.3.99.41" evidence="8"/>
<keyword evidence="4 10" id="KW-0274">FAD</keyword>
<evidence type="ECO:0000259" key="14">
    <source>
        <dbReference type="Pfam" id="PF12806"/>
    </source>
</evidence>